<dbReference type="Gene3D" id="1.10.287.110">
    <property type="entry name" value="DnaJ domain"/>
    <property type="match status" value="1"/>
</dbReference>
<evidence type="ECO:0000313" key="7">
    <source>
        <dbReference type="EMBL" id="CEP64187.1"/>
    </source>
</evidence>
<dbReference type="GO" id="GO:0005783">
    <property type="term" value="C:endoplasmic reticulum"/>
    <property type="evidence" value="ECO:0007669"/>
    <property type="project" value="UniProtKB-SubCell"/>
</dbReference>
<keyword evidence="8" id="KW-1185">Reference proteome</keyword>
<dbReference type="RefSeq" id="XP_022630397.1">
    <property type="nucleotide sequence ID" value="XM_022775539.1"/>
</dbReference>
<feature type="region of interest" description="Disordered" evidence="4">
    <location>
        <begin position="547"/>
        <end position="614"/>
    </location>
</feature>
<feature type="compositionally biased region" description="Basic and acidic residues" evidence="4">
    <location>
        <begin position="579"/>
        <end position="590"/>
    </location>
</feature>
<evidence type="ECO:0000313" key="8">
    <source>
        <dbReference type="Proteomes" id="UP000054304"/>
    </source>
</evidence>
<feature type="region of interest" description="Disordered" evidence="4">
    <location>
        <begin position="480"/>
        <end position="518"/>
    </location>
</feature>
<dbReference type="Pfam" id="PF00226">
    <property type="entry name" value="DnaJ"/>
    <property type="match status" value="1"/>
</dbReference>
<feature type="compositionally biased region" description="Basic and acidic residues" evidence="4">
    <location>
        <begin position="547"/>
        <end position="569"/>
    </location>
</feature>
<evidence type="ECO:0000256" key="5">
    <source>
        <dbReference type="SAM" id="SignalP"/>
    </source>
</evidence>
<feature type="signal peptide" evidence="5">
    <location>
        <begin position="1"/>
        <end position="25"/>
    </location>
</feature>
<sequence length="624" mass="70953">MLIGINYWRWQWLWLTLLWTTLAIAENDCDLNELSRRGEQLRYEEAALPEYSQLIAQLDQHCRGNEAQHLRGQLLYKSGLIQVSSGNELAALETFKTVQDSPLGSSSTFASLAHTRLQEIYQKFGLWHAIDDHKLSQHYETLKKSMLAHLEHGKPVPVPLREEFQKLSPFSLETLILANDALYFDLSQSLSINAGQSILDNYKTALTKHKKLISVSDKLKIHHAIAILQLFVLATPPTGLMNCLALDMEYKPCRDLSKISSRINKVSPSFTALTHPDQFLSLHDFDWNKVLDFYLGNAKPIKFADVSAATNLNRLQAVEKTLLHNLLQQRPLSSVSKQWIISDSTVSAFSIIRDLTLCEAYDQTSKPKIAETFCKRAAQGKLTPEVVTTLTAFSQKLNNVDNAKDTLNSVWLDAPSLALHAIRNCISVLSSKDKARNGMDTSPVWTLLESFVQEHGWEGSRNEAIAKAYRIIKSVSAKKRQESQERFQKQQQQQRHQQQQFFRHQQNSPPPPPNDLTKKNFYKVLGVAKDASSKDIRKAYLTMTRKFHPDKQGQMSDAEKQENEEKMSKINEAYEILGDQEKRKDYDDQRANPGSQRQQSPFGQGRNGGFPFGAGNFKMNFGQF</sequence>
<dbReference type="OrthoDB" id="1726119at2759"/>
<feature type="chain" id="PRO_5002203499" evidence="5">
    <location>
        <begin position="26"/>
        <end position="624"/>
    </location>
</feature>
<feature type="domain" description="J" evidence="6">
    <location>
        <begin position="520"/>
        <end position="590"/>
    </location>
</feature>
<dbReference type="PANTHER" id="PTHR44140">
    <property type="entry name" value="LD25575P"/>
    <property type="match status" value="1"/>
</dbReference>
<dbReference type="SUPFAM" id="SSF46565">
    <property type="entry name" value="Chaperone J-domain"/>
    <property type="match status" value="1"/>
</dbReference>
<keyword evidence="2 5" id="KW-0732">Signal</keyword>
<proteinExistence type="predicted"/>
<dbReference type="Proteomes" id="UP000054304">
    <property type="component" value="Unassembled WGS sequence"/>
</dbReference>
<dbReference type="GeneID" id="34687730"/>
<dbReference type="PRINTS" id="PR00625">
    <property type="entry name" value="JDOMAIN"/>
</dbReference>
<evidence type="ECO:0000259" key="6">
    <source>
        <dbReference type="PROSITE" id="PS50076"/>
    </source>
</evidence>
<dbReference type="STRING" id="1245769.A0A0C7NCS9"/>
<dbReference type="PROSITE" id="PS50076">
    <property type="entry name" value="DNAJ_2"/>
    <property type="match status" value="1"/>
</dbReference>
<reference evidence="7 8" key="1">
    <citation type="submission" date="2014-12" db="EMBL/GenBank/DDBJ databases">
        <authorList>
            <person name="Neuveglise Cecile"/>
        </authorList>
    </citation>
    <scope>NUCLEOTIDE SEQUENCE [LARGE SCALE GENOMIC DNA]</scope>
    <source>
        <strain evidence="7 8">CBS 12615</strain>
    </source>
</reference>
<organism evidence="7 8">
    <name type="scientific">Lachancea lanzarotensis</name>
    <dbReference type="NCBI Taxonomy" id="1245769"/>
    <lineage>
        <taxon>Eukaryota</taxon>
        <taxon>Fungi</taxon>
        <taxon>Dikarya</taxon>
        <taxon>Ascomycota</taxon>
        <taxon>Saccharomycotina</taxon>
        <taxon>Saccharomycetes</taxon>
        <taxon>Saccharomycetales</taxon>
        <taxon>Saccharomycetaceae</taxon>
        <taxon>Lachancea</taxon>
    </lineage>
</organism>
<dbReference type="AlphaFoldDB" id="A0A0C7NCS9"/>
<dbReference type="GO" id="GO:0051787">
    <property type="term" value="F:misfolded protein binding"/>
    <property type="evidence" value="ECO:0007669"/>
    <property type="project" value="TreeGrafter"/>
</dbReference>
<dbReference type="HOGENOM" id="CLU_030116_0_0_1"/>
<accession>A0A0C7NCS9</accession>
<dbReference type="InterPro" id="IPR051727">
    <property type="entry name" value="DnaJ_C3_Co-chaperones"/>
</dbReference>
<dbReference type="InterPro" id="IPR036869">
    <property type="entry name" value="J_dom_sf"/>
</dbReference>
<dbReference type="GO" id="GO:0034975">
    <property type="term" value="P:protein folding in endoplasmic reticulum"/>
    <property type="evidence" value="ECO:0007669"/>
    <property type="project" value="TreeGrafter"/>
</dbReference>
<keyword evidence="3" id="KW-0256">Endoplasmic reticulum</keyword>
<evidence type="ECO:0000256" key="2">
    <source>
        <dbReference type="ARBA" id="ARBA00022729"/>
    </source>
</evidence>
<dbReference type="PANTHER" id="PTHR44140:SF2">
    <property type="entry name" value="LD25575P"/>
    <property type="match status" value="1"/>
</dbReference>
<comment type="subcellular location">
    <subcellularLocation>
        <location evidence="1">Endoplasmic reticulum</location>
    </subcellularLocation>
</comment>
<feature type="compositionally biased region" description="Polar residues" evidence="4">
    <location>
        <begin position="592"/>
        <end position="602"/>
    </location>
</feature>
<dbReference type="InterPro" id="IPR001623">
    <property type="entry name" value="DnaJ_domain"/>
</dbReference>
<dbReference type="CDD" id="cd06257">
    <property type="entry name" value="DnaJ"/>
    <property type="match status" value="1"/>
</dbReference>
<name>A0A0C7NCS9_9SACH</name>
<evidence type="ECO:0000256" key="1">
    <source>
        <dbReference type="ARBA" id="ARBA00004240"/>
    </source>
</evidence>
<protein>
    <submittedName>
        <fullName evidence="7">LALA0S10e04434g1_1</fullName>
    </submittedName>
</protein>
<dbReference type="GO" id="GO:0051087">
    <property type="term" value="F:protein-folding chaperone binding"/>
    <property type="evidence" value="ECO:0007669"/>
    <property type="project" value="TreeGrafter"/>
</dbReference>
<evidence type="ECO:0000256" key="4">
    <source>
        <dbReference type="SAM" id="MobiDB-lite"/>
    </source>
</evidence>
<gene>
    <name evidence="7" type="ORF">LALA0_S10e04434g</name>
</gene>
<dbReference type="SMART" id="SM00271">
    <property type="entry name" value="DnaJ"/>
    <property type="match status" value="1"/>
</dbReference>
<dbReference type="EMBL" id="LN736369">
    <property type="protein sequence ID" value="CEP64187.1"/>
    <property type="molecule type" value="Genomic_DNA"/>
</dbReference>
<feature type="compositionally biased region" description="Low complexity" evidence="4">
    <location>
        <begin position="489"/>
        <end position="506"/>
    </location>
</feature>
<evidence type="ECO:0000256" key="3">
    <source>
        <dbReference type="ARBA" id="ARBA00022824"/>
    </source>
</evidence>